<feature type="compositionally biased region" description="Basic and acidic residues" evidence="11">
    <location>
        <begin position="14"/>
        <end position="25"/>
    </location>
</feature>
<evidence type="ECO:0000313" key="12">
    <source>
        <dbReference type="EMBL" id="SDN41187.1"/>
    </source>
</evidence>
<proteinExistence type="inferred from homology"/>
<keyword evidence="12" id="KW-0966">Cell projection</keyword>
<evidence type="ECO:0000256" key="4">
    <source>
        <dbReference type="ARBA" id="ARBA00022475"/>
    </source>
</evidence>
<feature type="region of interest" description="Disordered" evidence="11">
    <location>
        <begin position="1"/>
        <end position="82"/>
    </location>
</feature>
<dbReference type="RefSeq" id="WP_092063031.1">
    <property type="nucleotide sequence ID" value="NZ_FNIN01000002.1"/>
</dbReference>
<dbReference type="AlphaFoldDB" id="A0A1H0B698"/>
<evidence type="ECO:0000256" key="1">
    <source>
        <dbReference type="ARBA" id="ARBA00002254"/>
    </source>
</evidence>
<comment type="similarity">
    <text evidence="3 10">Belongs to the FliL family.</text>
</comment>
<feature type="compositionally biased region" description="Acidic residues" evidence="11">
    <location>
        <begin position="44"/>
        <end position="53"/>
    </location>
</feature>
<keyword evidence="4 10" id="KW-1003">Cell membrane</keyword>
<name>A0A1H0B698_9BACT</name>
<evidence type="ECO:0000256" key="5">
    <source>
        <dbReference type="ARBA" id="ARBA00022500"/>
    </source>
</evidence>
<keyword evidence="9 10" id="KW-0472">Membrane</keyword>
<evidence type="ECO:0000256" key="9">
    <source>
        <dbReference type="ARBA" id="ARBA00023136"/>
    </source>
</evidence>
<evidence type="ECO:0000256" key="8">
    <source>
        <dbReference type="ARBA" id="ARBA00022989"/>
    </source>
</evidence>
<comment type="function">
    <text evidence="1 10">Controls the rotational direction of flagella during chemotaxis.</text>
</comment>
<evidence type="ECO:0000256" key="10">
    <source>
        <dbReference type="RuleBase" id="RU364125"/>
    </source>
</evidence>
<feature type="region of interest" description="Disordered" evidence="11">
    <location>
        <begin position="114"/>
        <end position="133"/>
    </location>
</feature>
<keyword evidence="6 10" id="KW-0812">Transmembrane</keyword>
<keyword evidence="7 10" id="KW-0283">Flagellar rotation</keyword>
<dbReference type="GO" id="GO:0009425">
    <property type="term" value="C:bacterial-type flagellum basal body"/>
    <property type="evidence" value="ECO:0007669"/>
    <property type="project" value="InterPro"/>
</dbReference>
<feature type="transmembrane region" description="Helical" evidence="10">
    <location>
        <begin position="86"/>
        <end position="106"/>
    </location>
</feature>
<organism evidence="12 13">
    <name type="scientific">Desulfonauticus submarinus</name>
    <dbReference type="NCBI Taxonomy" id="206665"/>
    <lineage>
        <taxon>Bacteria</taxon>
        <taxon>Pseudomonadati</taxon>
        <taxon>Thermodesulfobacteriota</taxon>
        <taxon>Desulfovibrionia</taxon>
        <taxon>Desulfovibrionales</taxon>
        <taxon>Desulfonauticaceae</taxon>
        <taxon>Desulfonauticus</taxon>
    </lineage>
</organism>
<keyword evidence="8 10" id="KW-1133">Transmembrane helix</keyword>
<protein>
    <recommendedName>
        <fullName evidence="10">Flagellar protein FliL</fullName>
    </recommendedName>
</protein>
<comment type="subcellular location">
    <subcellularLocation>
        <location evidence="2">Cell membrane</location>
        <topology evidence="2">Single-pass membrane protein</topology>
    </subcellularLocation>
</comment>
<dbReference type="STRING" id="206665.SAMN04488516_10255"/>
<evidence type="ECO:0000256" key="7">
    <source>
        <dbReference type="ARBA" id="ARBA00022779"/>
    </source>
</evidence>
<dbReference type="GO" id="GO:0005886">
    <property type="term" value="C:plasma membrane"/>
    <property type="evidence" value="ECO:0007669"/>
    <property type="project" value="UniProtKB-SubCell"/>
</dbReference>
<evidence type="ECO:0000256" key="3">
    <source>
        <dbReference type="ARBA" id="ARBA00008281"/>
    </source>
</evidence>
<dbReference type="PANTHER" id="PTHR35091">
    <property type="entry name" value="FLAGELLAR PROTEIN FLIL"/>
    <property type="match status" value="1"/>
</dbReference>
<dbReference type="GO" id="GO:0006935">
    <property type="term" value="P:chemotaxis"/>
    <property type="evidence" value="ECO:0007669"/>
    <property type="project" value="UniProtKB-KW"/>
</dbReference>
<evidence type="ECO:0000256" key="6">
    <source>
        <dbReference type="ARBA" id="ARBA00022692"/>
    </source>
</evidence>
<accession>A0A1H0B698</accession>
<dbReference type="EMBL" id="FNIN01000002">
    <property type="protein sequence ID" value="SDN41187.1"/>
    <property type="molecule type" value="Genomic_DNA"/>
</dbReference>
<dbReference type="GO" id="GO:0071978">
    <property type="term" value="P:bacterial-type flagellum-dependent swarming motility"/>
    <property type="evidence" value="ECO:0007669"/>
    <property type="project" value="TreeGrafter"/>
</dbReference>
<dbReference type="Pfam" id="PF03748">
    <property type="entry name" value="FliL"/>
    <property type="match status" value="1"/>
</dbReference>
<gene>
    <name evidence="12" type="ORF">SAMN04488516_10255</name>
</gene>
<keyword evidence="12" id="KW-0969">Cilium</keyword>
<evidence type="ECO:0000256" key="2">
    <source>
        <dbReference type="ARBA" id="ARBA00004162"/>
    </source>
</evidence>
<feature type="compositionally biased region" description="Basic and acidic residues" evidence="11">
    <location>
        <begin position="120"/>
        <end position="133"/>
    </location>
</feature>
<keyword evidence="5 10" id="KW-0145">Chemotaxis</keyword>
<keyword evidence="13" id="KW-1185">Reference proteome</keyword>
<evidence type="ECO:0000256" key="11">
    <source>
        <dbReference type="SAM" id="MobiDB-lite"/>
    </source>
</evidence>
<reference evidence="12 13" key="1">
    <citation type="submission" date="2016-10" db="EMBL/GenBank/DDBJ databases">
        <authorList>
            <person name="de Groot N.N."/>
        </authorList>
    </citation>
    <scope>NUCLEOTIDE SEQUENCE [LARGE SCALE GENOMIC DNA]</scope>
    <source>
        <strain evidence="12 13">DSM 15269</strain>
    </source>
</reference>
<dbReference type="InterPro" id="IPR005503">
    <property type="entry name" value="FliL"/>
</dbReference>
<evidence type="ECO:0000313" key="13">
    <source>
        <dbReference type="Proteomes" id="UP000199602"/>
    </source>
</evidence>
<sequence>MSKDKDSNNIQQESQKETDKVNLDKDDLEYIEEENKKKKKVELDLDDAPFLQEEEPKEKQEEPATSPSQEKESEEEPTPPPKKKKWLLIGIIALFLILIGGGYFLFFNKTAPPPPTPVEQKPKETKQTPPPPEEKVIPLKQFLVELKNKKKQPLFLEIKLSFATTNNRLEWEIKRKKIVLRDAIYYYLTNKEYNFLANTKNIPKLKQDILNVVNQYLNNGQLKKILIEHYVIS</sequence>
<keyword evidence="12" id="KW-0282">Flagellum</keyword>
<dbReference type="OrthoDB" id="5470759at2"/>
<dbReference type="PANTHER" id="PTHR35091:SF2">
    <property type="entry name" value="FLAGELLAR PROTEIN FLIL"/>
    <property type="match status" value="1"/>
</dbReference>
<dbReference type="Proteomes" id="UP000199602">
    <property type="component" value="Unassembled WGS sequence"/>
</dbReference>